<dbReference type="Proteomes" id="UP000262172">
    <property type="component" value="Unassembled WGS sequence"/>
</dbReference>
<evidence type="ECO:0000313" key="1">
    <source>
        <dbReference type="EMBL" id="REJ05933.1"/>
    </source>
</evidence>
<organism evidence="1 2">
    <name type="scientific">Microbacterium bovistercoris</name>
    <dbReference type="NCBI Taxonomy" id="2293570"/>
    <lineage>
        <taxon>Bacteria</taxon>
        <taxon>Bacillati</taxon>
        <taxon>Actinomycetota</taxon>
        <taxon>Actinomycetes</taxon>
        <taxon>Micrococcales</taxon>
        <taxon>Microbacteriaceae</taxon>
        <taxon>Microbacterium</taxon>
    </lineage>
</organism>
<evidence type="ECO:0000313" key="2">
    <source>
        <dbReference type="Proteomes" id="UP000262172"/>
    </source>
</evidence>
<dbReference type="AlphaFoldDB" id="A0A371NU74"/>
<accession>A0A371NU74</accession>
<dbReference type="EMBL" id="QUAB01000039">
    <property type="protein sequence ID" value="REJ05933.1"/>
    <property type="molecule type" value="Genomic_DNA"/>
</dbReference>
<keyword evidence="2" id="KW-1185">Reference proteome</keyword>
<sequence length="255" mass="26750">MDITGTTLSRDGYLLTDVSAPSAAGIPGTLSFTIRAADGTPVTGFAPSHGKALHLIVVRTDGVGYRHLHPALDAATGIWSTPVAWDAAGSYRIFADATPLGADGITLSHTIDVAGDLRPVSARGERRHVSVDDLDVHLEGALLTGDGGVLTVTVSEHGHPVQRLEPYLSAFGHLVALREGDLAYLHVHALGDDPAPGSLSGPEIAFHASAPTPGRYFLYLDFQVDGRVRTASFVVEASDAPSAPVEHHSHHVHAH</sequence>
<dbReference type="OrthoDB" id="128043at2"/>
<gene>
    <name evidence="1" type="ORF">DY023_08325</name>
</gene>
<comment type="caution">
    <text evidence="1">The sequence shown here is derived from an EMBL/GenBank/DDBJ whole genome shotgun (WGS) entry which is preliminary data.</text>
</comment>
<proteinExistence type="predicted"/>
<protein>
    <recommendedName>
        <fullName evidence="3">Secreted protein</fullName>
    </recommendedName>
</protein>
<name>A0A371NU74_9MICO</name>
<evidence type="ECO:0008006" key="3">
    <source>
        <dbReference type="Google" id="ProtNLM"/>
    </source>
</evidence>
<dbReference type="RefSeq" id="WP_116241865.1">
    <property type="nucleotide sequence ID" value="NZ_QUAB01000039.1"/>
</dbReference>
<reference evidence="1 2" key="1">
    <citation type="submission" date="2018-08" db="EMBL/GenBank/DDBJ databases">
        <title>Isolation, diversity and antifungal activity of Actinobacteria from cow dung.</title>
        <authorList>
            <person name="Ling L."/>
        </authorList>
    </citation>
    <scope>NUCLEOTIDE SEQUENCE [LARGE SCALE GENOMIC DNA]</scope>
    <source>
        <strain evidence="1 2">NEAU-LLE</strain>
    </source>
</reference>